<feature type="signal peptide" evidence="2">
    <location>
        <begin position="1"/>
        <end position="18"/>
    </location>
</feature>
<dbReference type="InterPro" id="IPR040361">
    <property type="entry name" value="TPD1"/>
</dbReference>
<dbReference type="AlphaFoldDB" id="A0AAW1YDN8"/>
<keyword evidence="1 2" id="KW-0732">Signal</keyword>
<feature type="chain" id="PRO_5043497862" evidence="2">
    <location>
        <begin position="19"/>
        <end position="120"/>
    </location>
</feature>
<sequence>MKFLCVIFLLSLIAGGQCLEYCSVNNILIEQSHTGKSVQNKPEWNVKITNVCSCSLVNIKLSCDGFQTVQDIDPSILSVSGGECLVKNGQPVYANGGFNFTYAWDTSFSFEPISSQIACS</sequence>
<evidence type="ECO:0000256" key="2">
    <source>
        <dbReference type="SAM" id="SignalP"/>
    </source>
</evidence>
<evidence type="ECO:0000256" key="1">
    <source>
        <dbReference type="ARBA" id="ARBA00022729"/>
    </source>
</evidence>
<gene>
    <name evidence="3" type="ORF">M0R45_011450</name>
</gene>
<dbReference type="Pfam" id="PF24068">
    <property type="entry name" value="TPD1_C"/>
    <property type="match status" value="1"/>
</dbReference>
<accession>A0AAW1YDN8</accession>
<protein>
    <submittedName>
        <fullName evidence="3">Uncharacterized protein</fullName>
    </submittedName>
</protein>
<dbReference type="PANTHER" id="PTHR33184">
    <property type="entry name" value="PROTEIN TAPETUM DETERMINANT 1-LIKE-RELATED"/>
    <property type="match status" value="1"/>
</dbReference>
<proteinExistence type="predicted"/>
<evidence type="ECO:0000313" key="3">
    <source>
        <dbReference type="EMBL" id="KAK9945962.1"/>
    </source>
</evidence>
<name>A0AAW1YDN8_RUBAR</name>
<reference evidence="3 4" key="1">
    <citation type="journal article" date="2023" name="G3 (Bethesda)">
        <title>A chromosome-length genome assembly and annotation of blackberry (Rubus argutus, cv. 'Hillquist').</title>
        <authorList>
            <person name="Bruna T."/>
            <person name="Aryal R."/>
            <person name="Dudchenko O."/>
            <person name="Sargent D.J."/>
            <person name="Mead D."/>
            <person name="Buti M."/>
            <person name="Cavallini A."/>
            <person name="Hytonen T."/>
            <person name="Andres J."/>
            <person name="Pham M."/>
            <person name="Weisz D."/>
            <person name="Mascagni F."/>
            <person name="Usai G."/>
            <person name="Natali L."/>
            <person name="Bassil N."/>
            <person name="Fernandez G.E."/>
            <person name="Lomsadze A."/>
            <person name="Armour M."/>
            <person name="Olukolu B."/>
            <person name="Poorten T."/>
            <person name="Britton C."/>
            <person name="Davik J."/>
            <person name="Ashrafi H."/>
            <person name="Aiden E.L."/>
            <person name="Borodovsky M."/>
            <person name="Worthington M."/>
        </authorList>
    </citation>
    <scope>NUCLEOTIDE SEQUENCE [LARGE SCALE GENOMIC DNA]</scope>
    <source>
        <strain evidence="3">PI 553951</strain>
    </source>
</reference>
<dbReference type="EMBL" id="JBEDUW010000002">
    <property type="protein sequence ID" value="KAK9945962.1"/>
    <property type="molecule type" value="Genomic_DNA"/>
</dbReference>
<dbReference type="Proteomes" id="UP001457282">
    <property type="component" value="Unassembled WGS sequence"/>
</dbReference>
<comment type="caution">
    <text evidence="3">The sequence shown here is derived from an EMBL/GenBank/DDBJ whole genome shotgun (WGS) entry which is preliminary data.</text>
</comment>
<dbReference type="GO" id="GO:0001709">
    <property type="term" value="P:cell fate determination"/>
    <property type="evidence" value="ECO:0007669"/>
    <property type="project" value="TreeGrafter"/>
</dbReference>
<evidence type="ECO:0000313" key="4">
    <source>
        <dbReference type="Proteomes" id="UP001457282"/>
    </source>
</evidence>
<dbReference type="PANTHER" id="PTHR33184:SF72">
    <property type="entry name" value="BETA-1,3-N-ACETYLGLUCOSAMINYLTRANSFERASE FAMILY PROTEIN"/>
    <property type="match status" value="1"/>
</dbReference>
<keyword evidence="4" id="KW-1185">Reference proteome</keyword>
<organism evidence="3 4">
    <name type="scientific">Rubus argutus</name>
    <name type="common">Southern blackberry</name>
    <dbReference type="NCBI Taxonomy" id="59490"/>
    <lineage>
        <taxon>Eukaryota</taxon>
        <taxon>Viridiplantae</taxon>
        <taxon>Streptophyta</taxon>
        <taxon>Embryophyta</taxon>
        <taxon>Tracheophyta</taxon>
        <taxon>Spermatophyta</taxon>
        <taxon>Magnoliopsida</taxon>
        <taxon>eudicotyledons</taxon>
        <taxon>Gunneridae</taxon>
        <taxon>Pentapetalae</taxon>
        <taxon>rosids</taxon>
        <taxon>fabids</taxon>
        <taxon>Rosales</taxon>
        <taxon>Rosaceae</taxon>
        <taxon>Rosoideae</taxon>
        <taxon>Rosoideae incertae sedis</taxon>
        <taxon>Rubus</taxon>
    </lineage>
</organism>